<name>A0A225DSM1_9BACT</name>
<proteinExistence type="predicted"/>
<gene>
    <name evidence="1" type="ORF">FRUB_02412</name>
</gene>
<sequence>MRHTLSFATVTVIIGLAPLAGRCDDPIPVVVSAPPVQAVDLTGRWSGYWISDKNGHQGPLNGTFEKVSCDQYRVRFTGRFWKVFPFLYSVKLNVVENRGDTVILAGETKLGPVMGTFRYDVTASANNFEARFTSKGDHGRFVLSR</sequence>
<accession>A0A225DSM1</accession>
<evidence type="ECO:0000313" key="2">
    <source>
        <dbReference type="Proteomes" id="UP000214646"/>
    </source>
</evidence>
<reference evidence="2" key="1">
    <citation type="submission" date="2017-06" db="EMBL/GenBank/DDBJ databases">
        <title>Genome analysis of Fimbriiglobus ruber SP5, the first member of the order Planctomycetales with confirmed chitinolytic capability.</title>
        <authorList>
            <person name="Ravin N.V."/>
            <person name="Rakitin A.L."/>
            <person name="Ivanova A.A."/>
            <person name="Beletsky A.V."/>
            <person name="Kulichevskaya I.S."/>
            <person name="Mardanov A.V."/>
            <person name="Dedysh S.N."/>
        </authorList>
    </citation>
    <scope>NUCLEOTIDE SEQUENCE [LARGE SCALE GENOMIC DNA]</scope>
    <source>
        <strain evidence="2">SP5</strain>
    </source>
</reference>
<dbReference type="EMBL" id="NIDE01000003">
    <property type="protein sequence ID" value="OWK44480.1"/>
    <property type="molecule type" value="Genomic_DNA"/>
</dbReference>
<evidence type="ECO:0000313" key="1">
    <source>
        <dbReference type="EMBL" id="OWK44480.1"/>
    </source>
</evidence>
<keyword evidence="2" id="KW-1185">Reference proteome</keyword>
<dbReference type="AlphaFoldDB" id="A0A225DSM1"/>
<comment type="caution">
    <text evidence="1">The sequence shown here is derived from an EMBL/GenBank/DDBJ whole genome shotgun (WGS) entry which is preliminary data.</text>
</comment>
<dbReference type="OrthoDB" id="291427at2"/>
<dbReference type="Proteomes" id="UP000214646">
    <property type="component" value="Unassembled WGS sequence"/>
</dbReference>
<dbReference type="RefSeq" id="WP_088253742.1">
    <property type="nucleotide sequence ID" value="NZ_NIDE01000003.1"/>
</dbReference>
<protein>
    <submittedName>
        <fullName evidence="1">Uncharacterized protein</fullName>
    </submittedName>
</protein>
<organism evidence="1 2">
    <name type="scientific">Fimbriiglobus ruber</name>
    <dbReference type="NCBI Taxonomy" id="1908690"/>
    <lineage>
        <taxon>Bacteria</taxon>
        <taxon>Pseudomonadati</taxon>
        <taxon>Planctomycetota</taxon>
        <taxon>Planctomycetia</taxon>
        <taxon>Gemmatales</taxon>
        <taxon>Gemmataceae</taxon>
        <taxon>Fimbriiglobus</taxon>
    </lineage>
</organism>